<dbReference type="EMBL" id="KB644411">
    <property type="protein sequence ID" value="EPS29181.1"/>
    <property type="molecule type" value="Genomic_DNA"/>
</dbReference>
<accession>S7ZKG7</accession>
<protein>
    <submittedName>
        <fullName evidence="1">Uncharacterized protein</fullName>
    </submittedName>
</protein>
<keyword evidence="2" id="KW-1185">Reference proteome</keyword>
<gene>
    <name evidence="1" type="ORF">PDE_04130</name>
</gene>
<proteinExistence type="predicted"/>
<organism evidence="1 2">
    <name type="scientific">Penicillium oxalicum (strain 114-2 / CGMCC 5302)</name>
    <name type="common">Penicillium decumbens</name>
    <dbReference type="NCBI Taxonomy" id="933388"/>
    <lineage>
        <taxon>Eukaryota</taxon>
        <taxon>Fungi</taxon>
        <taxon>Dikarya</taxon>
        <taxon>Ascomycota</taxon>
        <taxon>Pezizomycotina</taxon>
        <taxon>Eurotiomycetes</taxon>
        <taxon>Eurotiomycetidae</taxon>
        <taxon>Eurotiales</taxon>
        <taxon>Aspergillaceae</taxon>
        <taxon>Penicillium</taxon>
    </lineage>
</organism>
<dbReference type="HOGENOM" id="CLU_3125566_0_0_1"/>
<name>S7ZKG7_PENO1</name>
<evidence type="ECO:0000313" key="1">
    <source>
        <dbReference type="EMBL" id="EPS29181.1"/>
    </source>
</evidence>
<dbReference type="AlphaFoldDB" id="S7ZKG7"/>
<dbReference type="Proteomes" id="UP000019376">
    <property type="component" value="Unassembled WGS sequence"/>
</dbReference>
<reference evidence="1 2" key="1">
    <citation type="journal article" date="2013" name="PLoS ONE">
        <title>Genomic and secretomic analyses reveal unique features of the lignocellulolytic enzyme system of Penicillium decumbens.</title>
        <authorList>
            <person name="Liu G."/>
            <person name="Zhang L."/>
            <person name="Wei X."/>
            <person name="Zou G."/>
            <person name="Qin Y."/>
            <person name="Ma L."/>
            <person name="Li J."/>
            <person name="Zheng H."/>
            <person name="Wang S."/>
            <person name="Wang C."/>
            <person name="Xun L."/>
            <person name="Zhao G.-P."/>
            <person name="Zhou Z."/>
            <person name="Qu Y."/>
        </authorList>
    </citation>
    <scope>NUCLEOTIDE SEQUENCE [LARGE SCALE GENOMIC DNA]</scope>
    <source>
        <strain evidence="2">114-2 / CGMCC 5302</strain>
    </source>
</reference>
<sequence>MATSAPTRKFVALYVHDDPALSTPGSAETDPYWTLCLFSLWYIPTLVKYY</sequence>
<evidence type="ECO:0000313" key="2">
    <source>
        <dbReference type="Proteomes" id="UP000019376"/>
    </source>
</evidence>